<dbReference type="GeneID" id="72005595"/>
<evidence type="ECO:0000256" key="1">
    <source>
        <dbReference type="SAM" id="SignalP"/>
    </source>
</evidence>
<dbReference type="RefSeq" id="XP_047774639.1">
    <property type="nucleotide sequence ID" value="XM_047924863.1"/>
</dbReference>
<evidence type="ECO:0008006" key="4">
    <source>
        <dbReference type="Google" id="ProtNLM"/>
    </source>
</evidence>
<feature type="chain" id="PRO_5045477485" description="Secreted peptide" evidence="1">
    <location>
        <begin position="22"/>
        <end position="111"/>
    </location>
</feature>
<evidence type="ECO:0000313" key="2">
    <source>
        <dbReference type="EMBL" id="KAH9831525.1"/>
    </source>
</evidence>
<sequence>MIPYIVAVFNLVLVCTSCSSAWPLAHSLVRVPICSSERVFPFDYLRLACSMHLSFLYHPFRMLLSACATSWPAAPYVLCSTLVRLLFISRTLPSLVSLSSSIRFRAVIFTP</sequence>
<proteinExistence type="predicted"/>
<keyword evidence="3" id="KW-1185">Reference proteome</keyword>
<name>A0ABQ8K3W7_9APHY</name>
<comment type="caution">
    <text evidence="2">The sequence shown here is derived from an EMBL/GenBank/DDBJ whole genome shotgun (WGS) entry which is preliminary data.</text>
</comment>
<evidence type="ECO:0000313" key="3">
    <source>
        <dbReference type="Proteomes" id="UP000814176"/>
    </source>
</evidence>
<gene>
    <name evidence="2" type="ORF">C8Q71DRAFT_780991</name>
</gene>
<feature type="signal peptide" evidence="1">
    <location>
        <begin position="1"/>
        <end position="21"/>
    </location>
</feature>
<reference evidence="2 3" key="1">
    <citation type="journal article" date="2021" name="Environ. Microbiol.">
        <title>Gene family expansions and transcriptome signatures uncover fungal adaptations to wood decay.</title>
        <authorList>
            <person name="Hage H."/>
            <person name="Miyauchi S."/>
            <person name="Viragh M."/>
            <person name="Drula E."/>
            <person name="Min B."/>
            <person name="Chaduli D."/>
            <person name="Navarro D."/>
            <person name="Favel A."/>
            <person name="Norest M."/>
            <person name="Lesage-Meessen L."/>
            <person name="Balint B."/>
            <person name="Merenyi Z."/>
            <person name="de Eugenio L."/>
            <person name="Morin E."/>
            <person name="Martinez A.T."/>
            <person name="Baldrian P."/>
            <person name="Stursova M."/>
            <person name="Martinez M.J."/>
            <person name="Novotny C."/>
            <person name="Magnuson J.K."/>
            <person name="Spatafora J.W."/>
            <person name="Maurice S."/>
            <person name="Pangilinan J."/>
            <person name="Andreopoulos W."/>
            <person name="LaButti K."/>
            <person name="Hundley H."/>
            <person name="Na H."/>
            <person name="Kuo A."/>
            <person name="Barry K."/>
            <person name="Lipzen A."/>
            <person name="Henrissat B."/>
            <person name="Riley R."/>
            <person name="Ahrendt S."/>
            <person name="Nagy L.G."/>
            <person name="Grigoriev I.V."/>
            <person name="Martin F."/>
            <person name="Rosso M.N."/>
        </authorList>
    </citation>
    <scope>NUCLEOTIDE SEQUENCE [LARGE SCALE GENOMIC DNA]</scope>
    <source>
        <strain evidence="2 3">CIRM-BRFM 1785</strain>
    </source>
</reference>
<keyword evidence="1" id="KW-0732">Signal</keyword>
<protein>
    <recommendedName>
        <fullName evidence="4">Secreted peptide</fullName>
    </recommendedName>
</protein>
<accession>A0ABQ8K3W7</accession>
<dbReference type="EMBL" id="JADCUA010000025">
    <property type="protein sequence ID" value="KAH9831525.1"/>
    <property type="molecule type" value="Genomic_DNA"/>
</dbReference>
<organism evidence="2 3">
    <name type="scientific">Rhodofomes roseus</name>
    <dbReference type="NCBI Taxonomy" id="34475"/>
    <lineage>
        <taxon>Eukaryota</taxon>
        <taxon>Fungi</taxon>
        <taxon>Dikarya</taxon>
        <taxon>Basidiomycota</taxon>
        <taxon>Agaricomycotina</taxon>
        <taxon>Agaricomycetes</taxon>
        <taxon>Polyporales</taxon>
        <taxon>Rhodofomes</taxon>
    </lineage>
</organism>
<dbReference type="Proteomes" id="UP000814176">
    <property type="component" value="Unassembled WGS sequence"/>
</dbReference>